<dbReference type="SUPFAM" id="SSF50494">
    <property type="entry name" value="Trypsin-like serine proteases"/>
    <property type="match status" value="1"/>
</dbReference>
<organism evidence="1 2">
    <name type="scientific">Biomphalaria glabrata</name>
    <name type="common">Bloodfluke planorb</name>
    <name type="synonym">Freshwater snail</name>
    <dbReference type="NCBI Taxonomy" id="6526"/>
    <lineage>
        <taxon>Eukaryota</taxon>
        <taxon>Metazoa</taxon>
        <taxon>Spiralia</taxon>
        <taxon>Lophotrochozoa</taxon>
        <taxon>Mollusca</taxon>
        <taxon>Gastropoda</taxon>
        <taxon>Heterobranchia</taxon>
        <taxon>Euthyneura</taxon>
        <taxon>Panpulmonata</taxon>
        <taxon>Hygrophila</taxon>
        <taxon>Lymnaeoidea</taxon>
        <taxon>Planorbidae</taxon>
        <taxon>Biomphalaria</taxon>
    </lineage>
</organism>
<evidence type="ECO:0000313" key="2">
    <source>
        <dbReference type="Proteomes" id="UP000076420"/>
    </source>
</evidence>
<name>A0A2C9L6W8_BIOGL</name>
<dbReference type="KEGG" id="bgt:106052980"/>
<dbReference type="VEuPathDB" id="VectorBase:BGLB027587"/>
<gene>
    <name evidence="1" type="primary">106052980</name>
</gene>
<dbReference type="InterPro" id="IPR009003">
    <property type="entry name" value="Peptidase_S1_PA"/>
</dbReference>
<sequence>MSKMSTYKKKTETKDRYWREFQRENVNTYFSFQTDMFRNSVKECLNVKYDLFNEDSDDDDPKDECIIQSACSEGDHETQESEGGEADLHKYFIACKKNPGHRQFIHVDAFTLNHLPEDHQDNDLYECIKVTADLTVRVNVTMSSPHRPKFYPKTIQPYPFDNMSDKRNLRTGSGGVRFVNKFQNGVRQDGKVGFTNYLKCWCRECKHSVSSSNVWWEFYVYTATHVVFDDIEASCTTLRFSYDKDDSPVVNVDKVSVLDADIVYDLCVLYCVTCDNELGNKLMEMWKHSENVREKIRDKYPAYRSKHKFNFLVSHPHGCSKQVSVGQWKDKHSVGSLTKLTYTTCTCPGSSGAPVHCVGYHNGLSNLVHSGSFKSGLNYSGAGIFY</sequence>
<accession>A0A2C9L6W8</accession>
<dbReference type="Proteomes" id="UP000076420">
    <property type="component" value="Unassembled WGS sequence"/>
</dbReference>
<evidence type="ECO:0000313" key="1">
    <source>
        <dbReference type="EnsemblMetazoa" id="BGLB027587-PA"/>
    </source>
</evidence>
<proteinExistence type="predicted"/>
<protein>
    <submittedName>
        <fullName evidence="1">Uncharacterized protein</fullName>
    </submittedName>
</protein>
<reference evidence="1" key="1">
    <citation type="submission" date="2020-05" db="UniProtKB">
        <authorList>
            <consortium name="EnsemblMetazoa"/>
        </authorList>
    </citation>
    <scope>IDENTIFICATION</scope>
    <source>
        <strain evidence="1">BB02</strain>
    </source>
</reference>
<dbReference type="EnsemblMetazoa" id="BGLB027587-RA">
    <property type="protein sequence ID" value="BGLB027587-PA"/>
    <property type="gene ID" value="BGLB027587"/>
</dbReference>
<dbReference type="AlphaFoldDB" id="A0A2C9L6W8"/>
<dbReference type="VEuPathDB" id="VectorBase:BGLAX_027123"/>